<dbReference type="Gene3D" id="3.40.50.1700">
    <property type="entry name" value="Glycoside hydrolase family 3 C-terminal domain"/>
    <property type="match status" value="1"/>
</dbReference>
<protein>
    <submittedName>
        <fullName evidence="2">CAZy families GH3 protein</fullName>
    </submittedName>
</protein>
<proteinExistence type="predicted"/>
<feature type="non-terminal residue" evidence="2">
    <location>
        <position position="1"/>
    </location>
</feature>
<evidence type="ECO:0000256" key="1">
    <source>
        <dbReference type="ARBA" id="ARBA00022801"/>
    </source>
</evidence>
<reference evidence="2" key="1">
    <citation type="journal article" date="2013" name="Environ. Microbiol.">
        <title>Seasonally variable intestinal metagenomes of the red palm weevil (Rhynchophorus ferrugineus).</title>
        <authorList>
            <person name="Jia S."/>
            <person name="Zhang X."/>
            <person name="Zhang G."/>
            <person name="Yin A."/>
            <person name="Zhang S."/>
            <person name="Li F."/>
            <person name="Wang L."/>
            <person name="Zhao D."/>
            <person name="Yun Q."/>
            <person name="Tala"/>
            <person name="Wang J."/>
            <person name="Sun G."/>
            <person name="Baabdullah M."/>
            <person name="Yu X."/>
            <person name="Hu S."/>
            <person name="Al-Mssallem I.S."/>
            <person name="Yu J."/>
        </authorList>
    </citation>
    <scope>NUCLEOTIDE SEQUENCE</scope>
</reference>
<keyword evidence="1" id="KW-0378">Hydrolase</keyword>
<dbReference type="SUPFAM" id="SSF51445">
    <property type="entry name" value="(Trans)glycosidases"/>
    <property type="match status" value="1"/>
</dbReference>
<dbReference type="EMBL" id="KF118075">
    <property type="protein sequence ID" value="AIA85334.1"/>
    <property type="molecule type" value="Genomic_DNA"/>
</dbReference>
<name>A0A060BQY1_9BACT</name>
<dbReference type="AlphaFoldDB" id="A0A060BQY1"/>
<dbReference type="Gene3D" id="3.20.20.300">
    <property type="entry name" value="Glycoside hydrolase, family 3, N-terminal domain"/>
    <property type="match status" value="1"/>
</dbReference>
<accession>A0A060BQY1</accession>
<dbReference type="InterPro" id="IPR036881">
    <property type="entry name" value="Glyco_hydro_3_C_sf"/>
</dbReference>
<feature type="non-terminal residue" evidence="2">
    <location>
        <position position="114"/>
    </location>
</feature>
<dbReference type="InterPro" id="IPR036962">
    <property type="entry name" value="Glyco_hydro_3_N_sf"/>
</dbReference>
<dbReference type="GO" id="GO:0005975">
    <property type="term" value="P:carbohydrate metabolic process"/>
    <property type="evidence" value="ECO:0007669"/>
    <property type="project" value="InterPro"/>
</dbReference>
<dbReference type="GO" id="GO:0004553">
    <property type="term" value="F:hydrolase activity, hydrolyzing O-glycosyl compounds"/>
    <property type="evidence" value="ECO:0007669"/>
    <property type="project" value="InterPro"/>
</dbReference>
<organism evidence="2">
    <name type="scientific">uncultured Leadbetterella sp</name>
    <dbReference type="NCBI Taxonomy" id="543029"/>
    <lineage>
        <taxon>Bacteria</taxon>
        <taxon>Pseudomonadati</taxon>
        <taxon>Bacteroidota</taxon>
        <taxon>Cytophagia</taxon>
        <taxon>Cytophagales</taxon>
        <taxon>Leadbetterellaceae</taxon>
        <taxon>Leadbetterella</taxon>
        <taxon>environmental samples</taxon>
    </lineage>
</organism>
<evidence type="ECO:0000313" key="2">
    <source>
        <dbReference type="EMBL" id="AIA85334.1"/>
    </source>
</evidence>
<sequence>NDLLMPGMQAQRDAIVKAVRDGALPMEDIDLSVKRILQLIYKSPTASAYRYSNHPQLEENARVTRKAATEGMVLLKMQIIHYLLMLVKALLPYSALPPTIFISGGTGSGDVNEA</sequence>
<dbReference type="InterPro" id="IPR017853">
    <property type="entry name" value="GH"/>
</dbReference>